<dbReference type="EMBL" id="CP034206">
    <property type="protein sequence ID" value="QBZ58442.1"/>
    <property type="molecule type" value="Genomic_DNA"/>
</dbReference>
<reference evidence="1 2" key="1">
    <citation type="journal article" date="2019" name="Mol. Biol. Evol.">
        <title>Blast fungal genomes show frequent chromosomal changes, gene gains and losses, and effector gene turnover.</title>
        <authorList>
            <person name="Gomez Luciano L.B."/>
            <person name="Jason Tsai I."/>
            <person name="Chuma I."/>
            <person name="Tosa Y."/>
            <person name="Chen Y.H."/>
            <person name="Li J.Y."/>
            <person name="Li M.Y."/>
            <person name="Jade Lu M.Y."/>
            <person name="Nakayashiki H."/>
            <person name="Li W.H."/>
        </authorList>
    </citation>
    <scope>NUCLEOTIDE SEQUENCE [LARGE SCALE GENOMIC DNA]</scope>
    <source>
        <strain evidence="1">MZ5-1-6</strain>
    </source>
</reference>
<dbReference type="AlphaFoldDB" id="A0A4P7N9N0"/>
<evidence type="ECO:0000313" key="2">
    <source>
        <dbReference type="Proteomes" id="UP000294847"/>
    </source>
</evidence>
<dbReference type="PANTHER" id="PTHR35179:SF2">
    <property type="entry name" value="START DOMAIN-CONTAINING PROTEIN"/>
    <property type="match status" value="1"/>
</dbReference>
<sequence length="623" mass="70126">MSLLAKISFSSLDTINLPVDARITEFSHLASYNWIERPTPTIVVPGSPAEWSPPTGPTRLKKDTGYFYTAQNLARRPESPLEPLFRAMLLTDPSVDLRSIDVVTDRNNIRKLLSFVEPRNGKNGAEDFVINIEIVGKTALFSREEKEARRYIAPNEFRGHGHEFEEAYTTSKVQGSTGHYRIASYLFGDLKFLVRYEVDGYVSPVGGADTSSILAHKLSSLQFSKAPPEPLSASYEQPGSKLRVVVEGKTILSEQCLEIKTRVAHKPLHIQDIMPQLWASQTTKLVRAYHTGGLFQSPIVEDVTDEIKKWEKNNESTLKKLMAVVSKILDVAKRSGGPVQVRYSAAEGQLCLYNNDSMNMLPDDIYVKWSSTIETKSLSALKTPDMTSDVKDTLPVIVGGKQYLVDLNKFPFFQTLMASRSPESKEAVLIHKDIPFFGAINYSVQHGLRNLFRRTPNRIQDYHTLCETLDSLGIDVCQGLNLQNIIKLLKVESDDYDPEERKVIRRNKTAARDAAFRFVYLLFKGGSTSQFPSSSLPALSTQDRAIAYNAVSYVVSYRRIFGYKTRSMVREAFEAASSLTYKQRLALDKWPITEPSHSGWEDDETTNDEGECYADLYWGSESS</sequence>
<accession>A0A4P7N9N0</accession>
<gene>
    <name evidence="1" type="ORF">PoMZ_03394</name>
</gene>
<proteinExistence type="predicted"/>
<organism evidence="1 2">
    <name type="scientific">Pyricularia oryzae</name>
    <name type="common">Rice blast fungus</name>
    <name type="synonym">Magnaporthe oryzae</name>
    <dbReference type="NCBI Taxonomy" id="318829"/>
    <lineage>
        <taxon>Eukaryota</taxon>
        <taxon>Fungi</taxon>
        <taxon>Dikarya</taxon>
        <taxon>Ascomycota</taxon>
        <taxon>Pezizomycotina</taxon>
        <taxon>Sordariomycetes</taxon>
        <taxon>Sordariomycetidae</taxon>
        <taxon>Magnaporthales</taxon>
        <taxon>Pyriculariaceae</taxon>
        <taxon>Pyricularia</taxon>
    </lineage>
</organism>
<evidence type="ECO:0008006" key="3">
    <source>
        <dbReference type="Google" id="ProtNLM"/>
    </source>
</evidence>
<evidence type="ECO:0000313" key="1">
    <source>
        <dbReference type="EMBL" id="QBZ58442.1"/>
    </source>
</evidence>
<dbReference type="Proteomes" id="UP000294847">
    <property type="component" value="Chromosome 3"/>
</dbReference>
<dbReference type="PANTHER" id="PTHR35179">
    <property type="entry name" value="PROTEIN CBG02620"/>
    <property type="match status" value="1"/>
</dbReference>
<name>A0A4P7N9N0_PYROR</name>
<protein>
    <recommendedName>
        <fullName evidence="3">Geranylgeranyl pyrophosphate synthetase</fullName>
    </recommendedName>
</protein>